<dbReference type="CDD" id="cd16922">
    <property type="entry name" value="HATPase_EvgS-ArcB-TorS-like"/>
    <property type="match status" value="1"/>
</dbReference>
<keyword evidence="13" id="KW-1185">Reference proteome</keyword>
<keyword evidence="9" id="KW-0732">Signal</keyword>
<dbReference type="Gene3D" id="3.30.565.10">
    <property type="entry name" value="Histidine kinase-like ATPase, C-terminal domain"/>
    <property type="match status" value="1"/>
</dbReference>
<dbReference type="AlphaFoldDB" id="A0A838LAH9"/>
<evidence type="ECO:0000313" key="13">
    <source>
        <dbReference type="Proteomes" id="UP000570166"/>
    </source>
</evidence>
<dbReference type="InterPro" id="IPR001789">
    <property type="entry name" value="Sig_transdc_resp-reg_receiver"/>
</dbReference>
<dbReference type="PROSITE" id="PS50110">
    <property type="entry name" value="RESPONSE_REGULATORY"/>
    <property type="match status" value="1"/>
</dbReference>
<evidence type="ECO:0000313" key="12">
    <source>
        <dbReference type="EMBL" id="MBA2934498.1"/>
    </source>
</evidence>
<protein>
    <recommendedName>
        <fullName evidence="2">histidine kinase</fullName>
        <ecNumber evidence="2">2.7.13.3</ecNumber>
    </recommendedName>
</protein>
<keyword evidence="5" id="KW-0418">Kinase</keyword>
<dbReference type="PANTHER" id="PTHR43047">
    <property type="entry name" value="TWO-COMPONENT HISTIDINE PROTEIN KINASE"/>
    <property type="match status" value="1"/>
</dbReference>
<comment type="caution">
    <text evidence="12">The sequence shown here is derived from an EMBL/GenBank/DDBJ whole genome shotgun (WGS) entry which is preliminary data.</text>
</comment>
<dbReference type="RefSeq" id="WP_181638841.1">
    <property type="nucleotide sequence ID" value="NZ_JACEIB010000006.1"/>
</dbReference>
<dbReference type="Proteomes" id="UP000570166">
    <property type="component" value="Unassembled WGS sequence"/>
</dbReference>
<accession>A0A838LAH9</accession>
<comment type="caution">
    <text evidence="7">Lacks conserved residue(s) required for the propagation of feature annotation.</text>
</comment>
<dbReference type="FunFam" id="3.30.565.10:FF:000010">
    <property type="entry name" value="Sensor histidine kinase RcsC"/>
    <property type="match status" value="1"/>
</dbReference>
<evidence type="ECO:0000256" key="3">
    <source>
        <dbReference type="ARBA" id="ARBA00022553"/>
    </source>
</evidence>
<evidence type="ECO:0000256" key="6">
    <source>
        <dbReference type="ARBA" id="ARBA00023012"/>
    </source>
</evidence>
<dbReference type="SMART" id="SM00028">
    <property type="entry name" value="TPR"/>
    <property type="match status" value="4"/>
</dbReference>
<evidence type="ECO:0000259" key="10">
    <source>
        <dbReference type="PROSITE" id="PS50109"/>
    </source>
</evidence>
<dbReference type="InterPro" id="IPR005467">
    <property type="entry name" value="His_kinase_dom"/>
</dbReference>
<dbReference type="PRINTS" id="PR00344">
    <property type="entry name" value="BCTRLSENSOR"/>
</dbReference>
<dbReference type="InterPro" id="IPR004358">
    <property type="entry name" value="Sig_transdc_His_kin-like_C"/>
</dbReference>
<keyword evidence="8" id="KW-0812">Transmembrane</keyword>
<feature type="transmembrane region" description="Helical" evidence="8">
    <location>
        <begin position="398"/>
        <end position="422"/>
    </location>
</feature>
<feature type="signal peptide" evidence="9">
    <location>
        <begin position="1"/>
        <end position="26"/>
    </location>
</feature>
<feature type="domain" description="Response regulatory" evidence="11">
    <location>
        <begin position="700"/>
        <end position="819"/>
    </location>
</feature>
<dbReference type="PROSITE" id="PS50109">
    <property type="entry name" value="HIS_KIN"/>
    <property type="match status" value="1"/>
</dbReference>
<dbReference type="Pfam" id="PF00512">
    <property type="entry name" value="HisKA"/>
    <property type="match status" value="1"/>
</dbReference>
<evidence type="ECO:0000259" key="11">
    <source>
        <dbReference type="PROSITE" id="PS50110"/>
    </source>
</evidence>
<keyword evidence="8" id="KW-0472">Membrane</keyword>
<feature type="domain" description="Histidine kinase" evidence="10">
    <location>
        <begin position="458"/>
        <end position="678"/>
    </location>
</feature>
<dbReference type="CDD" id="cd00082">
    <property type="entry name" value="HisKA"/>
    <property type="match status" value="1"/>
</dbReference>
<dbReference type="InterPro" id="IPR003594">
    <property type="entry name" value="HATPase_dom"/>
</dbReference>
<dbReference type="InterPro" id="IPR036097">
    <property type="entry name" value="HisK_dim/P_sf"/>
</dbReference>
<evidence type="ECO:0000256" key="7">
    <source>
        <dbReference type="PROSITE-ProRule" id="PRU00169"/>
    </source>
</evidence>
<dbReference type="Gene3D" id="3.40.50.2300">
    <property type="match status" value="1"/>
</dbReference>
<feature type="chain" id="PRO_5032590629" description="histidine kinase" evidence="9">
    <location>
        <begin position="27"/>
        <end position="834"/>
    </location>
</feature>
<dbReference type="EMBL" id="JACEIB010000006">
    <property type="protein sequence ID" value="MBA2934498.1"/>
    <property type="molecule type" value="Genomic_DNA"/>
</dbReference>
<dbReference type="SUPFAM" id="SSF55874">
    <property type="entry name" value="ATPase domain of HSP90 chaperone/DNA topoisomerase II/histidine kinase"/>
    <property type="match status" value="1"/>
</dbReference>
<evidence type="ECO:0000256" key="9">
    <source>
        <dbReference type="SAM" id="SignalP"/>
    </source>
</evidence>
<keyword evidence="8" id="KW-1133">Transmembrane helix</keyword>
<dbReference type="InterPro" id="IPR003661">
    <property type="entry name" value="HisK_dim/P_dom"/>
</dbReference>
<comment type="catalytic activity">
    <reaction evidence="1">
        <text>ATP + protein L-histidine = ADP + protein N-phospho-L-histidine.</text>
        <dbReference type="EC" id="2.7.13.3"/>
    </reaction>
</comment>
<dbReference type="InterPro" id="IPR011006">
    <property type="entry name" value="CheY-like_superfamily"/>
</dbReference>
<proteinExistence type="predicted"/>
<keyword evidence="4" id="KW-0808">Transferase</keyword>
<sequence length="834" mass="88633">MESVRRSVMLGVGLTALAVAPASAWAATGSDQATQAFDAAVAAAKAAMMADPASAMKPVLLAEQLAKRLPDAKAVATGTATAEWLHGEALSRVNQPGQALPLLEQALKGAAAAEPRSKLVADVTLARGTAETAIGDVRASLADFQRAYELYVALGDGRGQAKALLSMGGIYSDAGDNQQSLRYYSQVPDVYRGDPAIELAAHNNLGETLKKLGRYRDAEKEYRKALVAASSLGSAMLQARILTNLASAQLLDGGIDGAKISIDRALAVASAGDAAGWRPFIWGVKAQIAAKEGNYQRASAYLDRTFAGINIATTTTSFRDFHETAYHVYQHLGRYELSLNHLEAFKRLDDEIQKLTASSSAALVTARFDFANQDLRIARLKAEKGRQEARLQQSKARFWTILFSTIMSAAAIVLGLLLAGFVSLSRSRNRVRAANAELSHANHSLQDALRAKTEFLATTSHEIRTPLNGILGMTQVLLADQKIDRSLRDKIEVVHGAGETMRALVDDILDVAKIETGNLVLQKADFDLGQLLREAERLWRGEAEAKKLTLELDIDAAPAWVNEDEDRLRQIVFNLMSNALKFTHEGGVCLRARTVTVDEVDQLVIEVADTGIGIAADKSELIFESFRQIDGGTSRQYGGTGLGLAICRNLSRAMGGDVTVASELGRGSCFTISLPLAAAVDRSVVVRAESPAATSLAMAKVVLVEANPLTQRIISNVLAPACEQVVAVASPAESCAAMVRQPCDHILVEAGSCGADPADAISALRSIIAAARGCNARVSILHGPAAPIAETDLLSLGPDQLLAKPIGAPDLLAELGKLYSERPLVVRSAADKAA</sequence>
<dbReference type="GO" id="GO:0000155">
    <property type="term" value="F:phosphorelay sensor kinase activity"/>
    <property type="evidence" value="ECO:0007669"/>
    <property type="project" value="InterPro"/>
</dbReference>
<dbReference type="SMART" id="SM00387">
    <property type="entry name" value="HATPase_c"/>
    <property type="match status" value="1"/>
</dbReference>
<dbReference type="Pfam" id="PF02518">
    <property type="entry name" value="HATPase_c"/>
    <property type="match status" value="1"/>
</dbReference>
<evidence type="ECO:0000256" key="2">
    <source>
        <dbReference type="ARBA" id="ARBA00012438"/>
    </source>
</evidence>
<dbReference type="SUPFAM" id="SSF48452">
    <property type="entry name" value="TPR-like"/>
    <property type="match status" value="1"/>
</dbReference>
<keyword evidence="6" id="KW-0902">Two-component regulatory system</keyword>
<organism evidence="12 13">
    <name type="scientific">Sphingomonas chungangi</name>
    <dbReference type="NCBI Taxonomy" id="2683589"/>
    <lineage>
        <taxon>Bacteria</taxon>
        <taxon>Pseudomonadati</taxon>
        <taxon>Pseudomonadota</taxon>
        <taxon>Alphaproteobacteria</taxon>
        <taxon>Sphingomonadales</taxon>
        <taxon>Sphingomonadaceae</taxon>
        <taxon>Sphingomonas</taxon>
    </lineage>
</organism>
<dbReference type="InterPro" id="IPR036890">
    <property type="entry name" value="HATPase_C_sf"/>
</dbReference>
<dbReference type="InterPro" id="IPR011990">
    <property type="entry name" value="TPR-like_helical_dom_sf"/>
</dbReference>
<reference evidence="12 13" key="1">
    <citation type="submission" date="2020-07" db="EMBL/GenBank/DDBJ databases">
        <authorList>
            <person name="Sun Q."/>
        </authorList>
    </citation>
    <scope>NUCLEOTIDE SEQUENCE [LARGE SCALE GENOMIC DNA]</scope>
    <source>
        <strain evidence="12 13">CGMCC 1.13654</strain>
    </source>
</reference>
<evidence type="ECO:0000256" key="4">
    <source>
        <dbReference type="ARBA" id="ARBA00022679"/>
    </source>
</evidence>
<gene>
    <name evidence="12" type="ORF">HZF05_10355</name>
</gene>
<evidence type="ECO:0000256" key="8">
    <source>
        <dbReference type="SAM" id="Phobius"/>
    </source>
</evidence>
<dbReference type="InterPro" id="IPR019734">
    <property type="entry name" value="TPR_rpt"/>
</dbReference>
<evidence type="ECO:0000256" key="1">
    <source>
        <dbReference type="ARBA" id="ARBA00000085"/>
    </source>
</evidence>
<keyword evidence="3" id="KW-0597">Phosphoprotein</keyword>
<dbReference type="Gene3D" id="1.10.287.130">
    <property type="match status" value="1"/>
</dbReference>
<dbReference type="Pfam" id="PF13181">
    <property type="entry name" value="TPR_8"/>
    <property type="match status" value="1"/>
</dbReference>
<dbReference type="SMART" id="SM00388">
    <property type="entry name" value="HisKA"/>
    <property type="match status" value="1"/>
</dbReference>
<dbReference type="SUPFAM" id="SSF52172">
    <property type="entry name" value="CheY-like"/>
    <property type="match status" value="1"/>
</dbReference>
<dbReference type="SUPFAM" id="SSF47384">
    <property type="entry name" value="Homodimeric domain of signal transducing histidine kinase"/>
    <property type="match status" value="1"/>
</dbReference>
<dbReference type="Gene3D" id="1.25.40.10">
    <property type="entry name" value="Tetratricopeptide repeat domain"/>
    <property type="match status" value="1"/>
</dbReference>
<dbReference type="EC" id="2.7.13.3" evidence="2"/>
<dbReference type="PANTHER" id="PTHR43047:SF78">
    <property type="entry name" value="SENSORY_REGULATORY PROTEIN RPFC"/>
    <property type="match status" value="1"/>
</dbReference>
<evidence type="ECO:0000256" key="5">
    <source>
        <dbReference type="ARBA" id="ARBA00022777"/>
    </source>
</evidence>
<name>A0A838LAH9_9SPHN</name>